<dbReference type="Pfam" id="PF11905">
    <property type="entry name" value="DUF3425"/>
    <property type="match status" value="1"/>
</dbReference>
<evidence type="ECO:0000313" key="3">
    <source>
        <dbReference type="Proteomes" id="UP000054321"/>
    </source>
</evidence>
<dbReference type="PANTHER" id="PTHR37012:SF2">
    <property type="entry name" value="BZIP DOMAIN-CONTAINING PROTEIN-RELATED"/>
    <property type="match status" value="1"/>
</dbReference>
<dbReference type="Gene3D" id="1.20.5.170">
    <property type="match status" value="1"/>
</dbReference>
<reference evidence="2 3" key="1">
    <citation type="submission" date="2014-04" db="EMBL/GenBank/DDBJ databases">
        <authorList>
            <consortium name="DOE Joint Genome Institute"/>
            <person name="Kuo A."/>
            <person name="Martino E."/>
            <person name="Perotto S."/>
            <person name="Kohler A."/>
            <person name="Nagy L.G."/>
            <person name="Floudas D."/>
            <person name="Copeland A."/>
            <person name="Barry K.W."/>
            <person name="Cichocki N."/>
            <person name="Veneault-Fourrey C."/>
            <person name="LaButti K."/>
            <person name="Lindquist E.A."/>
            <person name="Lipzen A."/>
            <person name="Lundell T."/>
            <person name="Morin E."/>
            <person name="Murat C."/>
            <person name="Sun H."/>
            <person name="Tunlid A."/>
            <person name="Henrissat B."/>
            <person name="Grigoriev I.V."/>
            <person name="Hibbett D.S."/>
            <person name="Martin F."/>
            <person name="Nordberg H.P."/>
            <person name="Cantor M.N."/>
            <person name="Hua S.X."/>
        </authorList>
    </citation>
    <scope>NUCLEOTIDE SEQUENCE [LARGE SCALE GENOMIC DNA]</scope>
    <source>
        <strain evidence="2 3">Zn</strain>
    </source>
</reference>
<sequence>MSPVDGTQESLRRDFSSDADATSPGAIPDAKKRRTGTGSRGVANLTPDQLAKKRANDREAQRAIRERTKNTIESLQSQIRELTSQQPYQELQNVLRQKELVEAENADIKRRLASALALIQPILGQQGLELPAYQPPAHPFIPHRRSSTSNINASTPSSAASPMTVATGPSQWQSPSLSISHEARGYVPVQTAQTKPLSQRGYDLPPNLEVAPERLGVDFLLDGSHFHQIPRELERISPGQRSNSVVSTSTTFNASMGMEMYAHNAPIRNGPPTCPLDSLLLDFLRERRQLAAEGASISSLIGPAYPSVTSLLNPSRAAQPHPLSKVVTDILATFVDLSTLPEQVALLYIMFLIMRWQIAPTQENYDRLPDWATPRPTQLFTPHPAWIDHLPWPKMRDRLVRDYSPREYLFDNFITPFTATLNVNWPYEPTDALLSNPETDEWSINPVFERHLRSLENWSLGSAFTNAYPRLADTYRLKGDRG</sequence>
<evidence type="ECO:0008006" key="4">
    <source>
        <dbReference type="Google" id="ProtNLM"/>
    </source>
</evidence>
<feature type="compositionally biased region" description="Basic and acidic residues" evidence="1">
    <location>
        <begin position="50"/>
        <end position="60"/>
    </location>
</feature>
<dbReference type="OrthoDB" id="4161589at2759"/>
<protein>
    <recommendedName>
        <fullName evidence="4">BZIP domain-containing protein</fullName>
    </recommendedName>
</protein>
<gene>
    <name evidence="2" type="ORF">OIDMADRAFT_43022</name>
</gene>
<dbReference type="Proteomes" id="UP000054321">
    <property type="component" value="Unassembled WGS sequence"/>
</dbReference>
<feature type="region of interest" description="Disordered" evidence="1">
    <location>
        <begin position="145"/>
        <end position="176"/>
    </location>
</feature>
<dbReference type="InterPro" id="IPR021833">
    <property type="entry name" value="DUF3425"/>
</dbReference>
<dbReference type="AlphaFoldDB" id="A0A0C3H942"/>
<dbReference type="EMBL" id="KN832879">
    <property type="protein sequence ID" value="KIM98891.1"/>
    <property type="molecule type" value="Genomic_DNA"/>
</dbReference>
<dbReference type="SUPFAM" id="SSF57959">
    <property type="entry name" value="Leucine zipper domain"/>
    <property type="match status" value="1"/>
</dbReference>
<evidence type="ECO:0000256" key="1">
    <source>
        <dbReference type="SAM" id="MobiDB-lite"/>
    </source>
</evidence>
<dbReference type="GO" id="GO:0003700">
    <property type="term" value="F:DNA-binding transcription factor activity"/>
    <property type="evidence" value="ECO:0007669"/>
    <property type="project" value="InterPro"/>
</dbReference>
<dbReference type="HOGENOM" id="CLU_020925_1_1_1"/>
<proteinExistence type="predicted"/>
<feature type="region of interest" description="Disordered" evidence="1">
    <location>
        <begin position="1"/>
        <end position="60"/>
    </location>
</feature>
<reference evidence="3" key="2">
    <citation type="submission" date="2015-01" db="EMBL/GenBank/DDBJ databases">
        <title>Evolutionary Origins and Diversification of the Mycorrhizal Mutualists.</title>
        <authorList>
            <consortium name="DOE Joint Genome Institute"/>
            <consortium name="Mycorrhizal Genomics Consortium"/>
            <person name="Kohler A."/>
            <person name="Kuo A."/>
            <person name="Nagy L.G."/>
            <person name="Floudas D."/>
            <person name="Copeland A."/>
            <person name="Barry K.W."/>
            <person name="Cichocki N."/>
            <person name="Veneault-Fourrey C."/>
            <person name="LaButti K."/>
            <person name="Lindquist E.A."/>
            <person name="Lipzen A."/>
            <person name="Lundell T."/>
            <person name="Morin E."/>
            <person name="Murat C."/>
            <person name="Riley R."/>
            <person name="Ohm R."/>
            <person name="Sun H."/>
            <person name="Tunlid A."/>
            <person name="Henrissat B."/>
            <person name="Grigoriev I.V."/>
            <person name="Hibbett D.S."/>
            <person name="Martin F."/>
        </authorList>
    </citation>
    <scope>NUCLEOTIDE SEQUENCE [LARGE SCALE GENOMIC DNA]</scope>
    <source>
        <strain evidence="3">Zn</strain>
    </source>
</reference>
<name>A0A0C3H942_OIDMZ</name>
<keyword evidence="3" id="KW-1185">Reference proteome</keyword>
<feature type="compositionally biased region" description="Low complexity" evidence="1">
    <location>
        <begin position="147"/>
        <end position="167"/>
    </location>
</feature>
<dbReference type="InParanoid" id="A0A0C3H942"/>
<dbReference type="PANTHER" id="PTHR37012">
    <property type="entry name" value="B-ZIP TRANSCRIPTION FACTOR (EUROFUNG)-RELATED"/>
    <property type="match status" value="1"/>
</dbReference>
<organism evidence="2 3">
    <name type="scientific">Oidiodendron maius (strain Zn)</name>
    <dbReference type="NCBI Taxonomy" id="913774"/>
    <lineage>
        <taxon>Eukaryota</taxon>
        <taxon>Fungi</taxon>
        <taxon>Dikarya</taxon>
        <taxon>Ascomycota</taxon>
        <taxon>Pezizomycotina</taxon>
        <taxon>Leotiomycetes</taxon>
        <taxon>Leotiomycetes incertae sedis</taxon>
        <taxon>Myxotrichaceae</taxon>
        <taxon>Oidiodendron</taxon>
    </lineage>
</organism>
<dbReference type="CDD" id="cd14688">
    <property type="entry name" value="bZIP_YAP"/>
    <property type="match status" value="1"/>
</dbReference>
<evidence type="ECO:0000313" key="2">
    <source>
        <dbReference type="EMBL" id="KIM98891.1"/>
    </source>
</evidence>
<dbReference type="InterPro" id="IPR046347">
    <property type="entry name" value="bZIP_sf"/>
</dbReference>
<accession>A0A0C3H942</accession>